<dbReference type="Pfam" id="PF00753">
    <property type="entry name" value="Lactamase_B"/>
    <property type="match status" value="1"/>
</dbReference>
<comment type="similarity">
    <text evidence="1">Belongs to the metallo-beta-lactamase superfamily. Class-B beta-lactamase family.</text>
</comment>
<proteinExistence type="inferred from homology"/>
<feature type="signal peptide" evidence="2">
    <location>
        <begin position="1"/>
        <end position="23"/>
    </location>
</feature>
<dbReference type="InterPro" id="IPR036866">
    <property type="entry name" value="RibonucZ/Hydroxyglut_hydro"/>
</dbReference>
<dbReference type="SMART" id="SM00849">
    <property type="entry name" value="Lactamase_B"/>
    <property type="match status" value="1"/>
</dbReference>
<dbReference type="SUPFAM" id="SSF56281">
    <property type="entry name" value="Metallo-hydrolase/oxidoreductase"/>
    <property type="match status" value="1"/>
</dbReference>
<feature type="chain" id="PRO_5046347331" evidence="2">
    <location>
        <begin position="24"/>
        <end position="289"/>
    </location>
</feature>
<feature type="domain" description="Metallo-beta-lactamase" evidence="3">
    <location>
        <begin position="39"/>
        <end position="209"/>
    </location>
</feature>
<dbReference type="RefSeq" id="WP_215817801.1">
    <property type="nucleotide sequence ID" value="NZ_JAGSOY010000002.1"/>
</dbReference>
<dbReference type="Proteomes" id="UP000690515">
    <property type="component" value="Unassembled WGS sequence"/>
</dbReference>
<dbReference type="PROSITE" id="PS51257">
    <property type="entry name" value="PROKAR_LIPOPROTEIN"/>
    <property type="match status" value="1"/>
</dbReference>
<organism evidence="4 5">
    <name type="scientific">Zooshikella harenae</name>
    <dbReference type="NCBI Taxonomy" id="2827238"/>
    <lineage>
        <taxon>Bacteria</taxon>
        <taxon>Pseudomonadati</taxon>
        <taxon>Pseudomonadota</taxon>
        <taxon>Gammaproteobacteria</taxon>
        <taxon>Oceanospirillales</taxon>
        <taxon>Zooshikellaceae</taxon>
        <taxon>Zooshikella</taxon>
    </lineage>
</organism>
<name>A0ABS5Z6E8_9GAMM</name>
<evidence type="ECO:0000313" key="4">
    <source>
        <dbReference type="EMBL" id="MBU2709631.1"/>
    </source>
</evidence>
<accession>A0ABS5Z6E8</accession>
<comment type="caution">
    <text evidence="4">The sequence shown here is derived from an EMBL/GenBank/DDBJ whole genome shotgun (WGS) entry which is preliminary data.</text>
</comment>
<evidence type="ECO:0000256" key="2">
    <source>
        <dbReference type="SAM" id="SignalP"/>
    </source>
</evidence>
<keyword evidence="2" id="KW-0732">Signal</keyword>
<dbReference type="Gene3D" id="3.60.15.10">
    <property type="entry name" value="Ribonuclease Z/Hydroxyacylglutathione hydrolase-like"/>
    <property type="match status" value="1"/>
</dbReference>
<evidence type="ECO:0000256" key="1">
    <source>
        <dbReference type="ARBA" id="ARBA00005250"/>
    </source>
</evidence>
<dbReference type="InterPro" id="IPR001279">
    <property type="entry name" value="Metallo-B-lactamas"/>
</dbReference>
<gene>
    <name evidence="4" type="ORF">KCG35_01015</name>
</gene>
<reference evidence="4 5" key="1">
    <citation type="submission" date="2021-04" db="EMBL/GenBank/DDBJ databases">
        <authorList>
            <person name="Pira H."/>
            <person name="Risdian C."/>
            <person name="Wink J."/>
        </authorList>
    </citation>
    <scope>NUCLEOTIDE SEQUENCE [LARGE SCALE GENOMIC DNA]</scope>
    <source>
        <strain evidence="4 5">WH53</strain>
    </source>
</reference>
<dbReference type="PANTHER" id="PTHR42951">
    <property type="entry name" value="METALLO-BETA-LACTAMASE DOMAIN-CONTAINING"/>
    <property type="match status" value="1"/>
</dbReference>
<protein>
    <submittedName>
        <fullName evidence="4">MBL fold metallo-hydrolase</fullName>
    </submittedName>
</protein>
<dbReference type="EMBL" id="JAGSOY010000002">
    <property type="protein sequence ID" value="MBU2709631.1"/>
    <property type="molecule type" value="Genomic_DNA"/>
</dbReference>
<evidence type="ECO:0000313" key="5">
    <source>
        <dbReference type="Proteomes" id="UP000690515"/>
    </source>
</evidence>
<dbReference type="InterPro" id="IPR050855">
    <property type="entry name" value="NDM-1-like"/>
</dbReference>
<dbReference type="PANTHER" id="PTHR42951:SF4">
    <property type="entry name" value="ACYL-COENZYME A THIOESTERASE MBLAC2"/>
    <property type="match status" value="1"/>
</dbReference>
<keyword evidence="5" id="KW-1185">Reference proteome</keyword>
<evidence type="ECO:0000259" key="3">
    <source>
        <dbReference type="SMART" id="SM00849"/>
    </source>
</evidence>
<sequence length="289" mass="32460">MKTLFYPFVLSILGCFFTSLTNASEVIKLEKNIYAIEEDGFTSLVILSNNGVLITDPANTLRAEKLQKQIKTLTDQPVTKIVLSHEHYDHVGGTEIFSKAKVICHSSCEEVFQLDTRNITPKKVHITFDKKLSFKFGNTTINLHHFGPADGFSSTVIYLPENAIAFSADLYADRYLIPGIWMDNDNYLGILNALKKMQSWQLKHAVNSHATTTSVKALNENTEFVTDLYNLVNTNINNTISTEGVGKAFDSINECSQALKLPKYKHWTNYNTELPAHIRRMALSILHGG</sequence>